<evidence type="ECO:0000256" key="1">
    <source>
        <dbReference type="SAM" id="Phobius"/>
    </source>
</evidence>
<name>A0A5Q0TDT7_9VIBR</name>
<keyword evidence="3" id="KW-1185">Reference proteome</keyword>
<feature type="transmembrane region" description="Helical" evidence="1">
    <location>
        <begin position="42"/>
        <end position="60"/>
    </location>
</feature>
<dbReference type="AlphaFoldDB" id="A0A5Q0TDT7"/>
<proteinExistence type="predicted"/>
<keyword evidence="1" id="KW-0812">Transmembrane</keyword>
<keyword evidence="1" id="KW-1133">Transmembrane helix</keyword>
<reference evidence="2 3" key="1">
    <citation type="submission" date="2019-10" db="EMBL/GenBank/DDBJ databases">
        <title>Vibrio sp. nov., isolated from Coralline algae surface.</title>
        <authorList>
            <person name="Geng Y."/>
            <person name="Zhang X."/>
        </authorList>
    </citation>
    <scope>NUCLEOTIDE SEQUENCE [LARGE SCALE GENOMIC DNA]</scope>
    <source>
        <strain evidence="2 3">SM1977</strain>
    </source>
</reference>
<evidence type="ECO:0000313" key="3">
    <source>
        <dbReference type="Proteomes" id="UP000348942"/>
    </source>
</evidence>
<accession>A0A5Q0TDT7</accession>
<evidence type="ECO:0000313" key="2">
    <source>
        <dbReference type="EMBL" id="QGA64871.1"/>
    </source>
</evidence>
<keyword evidence="1" id="KW-0472">Membrane</keyword>
<organism evidence="2 3">
    <name type="scientific">Vibrio algicola</name>
    <dbReference type="NCBI Taxonomy" id="2662262"/>
    <lineage>
        <taxon>Bacteria</taxon>
        <taxon>Pseudomonadati</taxon>
        <taxon>Pseudomonadota</taxon>
        <taxon>Gammaproteobacteria</taxon>
        <taxon>Vibrionales</taxon>
        <taxon>Vibrionaceae</taxon>
        <taxon>Vibrio</taxon>
    </lineage>
</organism>
<dbReference type="EMBL" id="CP045699">
    <property type="protein sequence ID" value="QGA64871.1"/>
    <property type="molecule type" value="Genomic_DNA"/>
</dbReference>
<sequence>MPTLQLFQQQPSIPLWLKYTLVAVLLSGCLIIHAYSNSKITLLFAFIIASLYFTVQQLIYSQNIGFTLTRDHLQQHVYRGGWVLKWQNICHIGSGEYLRQG</sequence>
<feature type="transmembrane region" description="Helical" evidence="1">
    <location>
        <begin position="16"/>
        <end position="35"/>
    </location>
</feature>
<gene>
    <name evidence="2" type="ORF">GFB47_05290</name>
</gene>
<protein>
    <submittedName>
        <fullName evidence="2">Uncharacterized protein</fullName>
    </submittedName>
</protein>
<dbReference type="Proteomes" id="UP000348942">
    <property type="component" value="Chromosome 1"/>
</dbReference>